<reference evidence="2 3" key="1">
    <citation type="submission" date="2022-04" db="EMBL/GenBank/DDBJ databases">
        <title>Rhizobium coralii sp. nov., isolated from coral Turbinaria peltata.</title>
        <authorList>
            <person name="Sun H."/>
        </authorList>
    </citation>
    <scope>NUCLEOTIDE SEQUENCE [LARGE SCALE GENOMIC DNA]</scope>
    <source>
        <strain evidence="2 3">NTR19</strain>
    </source>
</reference>
<protein>
    <submittedName>
        <fullName evidence="2">Helix-turn-helix domain-containing protein</fullName>
    </submittedName>
</protein>
<dbReference type="SUPFAM" id="SSF47413">
    <property type="entry name" value="lambda repressor-like DNA-binding domains"/>
    <property type="match status" value="1"/>
</dbReference>
<proteinExistence type="predicted"/>
<name>A0ABT0INW2_9HYPH</name>
<sequence>MYDMSNERAFGQGDTLGGRISLARAAKGISVEDAANLNDVDPDVWTIWENDRDAPATHLLETVALTLDVSLLWLLDGRGFGPTWRREA</sequence>
<keyword evidence="3" id="KW-1185">Reference proteome</keyword>
<evidence type="ECO:0000313" key="3">
    <source>
        <dbReference type="Proteomes" id="UP001202827"/>
    </source>
</evidence>
<gene>
    <name evidence="2" type="ORF">M0654_06075</name>
</gene>
<evidence type="ECO:0000313" key="2">
    <source>
        <dbReference type="EMBL" id="MCK8779550.1"/>
    </source>
</evidence>
<dbReference type="EMBL" id="JALPRY010000007">
    <property type="protein sequence ID" value="MCK8779550.1"/>
    <property type="molecule type" value="Genomic_DNA"/>
</dbReference>
<dbReference type="CDD" id="cd00093">
    <property type="entry name" value="HTH_XRE"/>
    <property type="match status" value="1"/>
</dbReference>
<dbReference type="InterPro" id="IPR001387">
    <property type="entry name" value="Cro/C1-type_HTH"/>
</dbReference>
<dbReference type="SMART" id="SM00530">
    <property type="entry name" value="HTH_XRE"/>
    <property type="match status" value="1"/>
</dbReference>
<organism evidence="2 3">
    <name type="scientific">Neorhizobium turbinariae</name>
    <dbReference type="NCBI Taxonomy" id="2937795"/>
    <lineage>
        <taxon>Bacteria</taxon>
        <taxon>Pseudomonadati</taxon>
        <taxon>Pseudomonadota</taxon>
        <taxon>Alphaproteobacteria</taxon>
        <taxon>Hyphomicrobiales</taxon>
        <taxon>Rhizobiaceae</taxon>
        <taxon>Rhizobium/Agrobacterium group</taxon>
        <taxon>Neorhizobium</taxon>
    </lineage>
</organism>
<dbReference type="RefSeq" id="WP_248682267.1">
    <property type="nucleotide sequence ID" value="NZ_JALPRY010000007.1"/>
</dbReference>
<dbReference type="InterPro" id="IPR010982">
    <property type="entry name" value="Lambda_DNA-bd_dom_sf"/>
</dbReference>
<feature type="domain" description="HTH cro/C1-type" evidence="1">
    <location>
        <begin position="19"/>
        <end position="74"/>
    </location>
</feature>
<accession>A0ABT0INW2</accession>
<comment type="caution">
    <text evidence="2">The sequence shown here is derived from an EMBL/GenBank/DDBJ whole genome shotgun (WGS) entry which is preliminary data.</text>
</comment>
<evidence type="ECO:0000259" key="1">
    <source>
        <dbReference type="SMART" id="SM00530"/>
    </source>
</evidence>
<dbReference type="Proteomes" id="UP001202827">
    <property type="component" value="Unassembled WGS sequence"/>
</dbReference>
<dbReference type="Gene3D" id="1.10.260.40">
    <property type="entry name" value="lambda repressor-like DNA-binding domains"/>
    <property type="match status" value="1"/>
</dbReference>